<dbReference type="AlphaFoldDB" id="A0A6J7EGS3"/>
<evidence type="ECO:0000313" key="1">
    <source>
        <dbReference type="EMBL" id="CAB4880455.1"/>
    </source>
</evidence>
<organism evidence="1">
    <name type="scientific">freshwater metagenome</name>
    <dbReference type="NCBI Taxonomy" id="449393"/>
    <lineage>
        <taxon>unclassified sequences</taxon>
        <taxon>metagenomes</taxon>
        <taxon>ecological metagenomes</taxon>
    </lineage>
</organism>
<dbReference type="InterPro" id="IPR043737">
    <property type="entry name" value="DUF5682"/>
</dbReference>
<dbReference type="EMBL" id="CAFBLP010000033">
    <property type="protein sequence ID" value="CAB4880455.1"/>
    <property type="molecule type" value="Genomic_DNA"/>
</dbReference>
<gene>
    <name evidence="1" type="ORF">UFOPK3376_01473</name>
</gene>
<dbReference type="PANTHER" id="PTHR30634">
    <property type="entry name" value="OUTER MEMBRANE LOLAB LIPOPROTEIN INSERTION APPARATUS"/>
    <property type="match status" value="1"/>
</dbReference>
<dbReference type="Pfam" id="PF18934">
    <property type="entry name" value="DUF5682"/>
    <property type="match status" value="1"/>
</dbReference>
<reference evidence="1" key="1">
    <citation type="submission" date="2020-05" db="EMBL/GenBank/DDBJ databases">
        <authorList>
            <person name="Chiriac C."/>
            <person name="Salcher M."/>
            <person name="Ghai R."/>
            <person name="Kavagutti S V."/>
        </authorList>
    </citation>
    <scope>NUCLEOTIDE SEQUENCE</scope>
</reference>
<dbReference type="PANTHER" id="PTHR30634:SF14">
    <property type="match status" value="1"/>
</dbReference>
<protein>
    <submittedName>
        <fullName evidence="1">Unannotated protein</fullName>
    </submittedName>
</protein>
<proteinExistence type="predicted"/>
<sequence>MPADVRLYGIRHHGPGSALAIRRALNAEPPDVVLIEGPREADGLAFLVADPTMRPPVTMLGYAIDHPDNAVFHPFASFSPEWVALRWAADAEVPVRFIDLALANTLAAWPDQVQPSLGDGLERPSDPLGELALAAGYDDAERWWEDVVEHRHGTSLFAAIGEAMTVLRQAYQPDLVPTDPMERRREAQMRVGIRTAIKDGFERIVVVCGAWHVPALVDATNTKQARSDTALLRGMPKTKVAITWVPWTHRRLASATGYGAGVTSPGWYHHLFSHPGHDTIARWFTEAARVLRAGDYGASAADVVEATRLATSLAALRGRPLAGLVEVNDAAQAVLGDGTDTPMRLLSNDLIVGTLIGRVPDRTPMVPLSRNLALEQKRLRLKPEAASRALELDLRKPLDLSRSRLLHRLAVLGVPWGREVDGRRTVGTFRETWQLQWEPELEVRLIESSALGTTVESAAAAALAQQAAGAPSLTELTAAVERCLLADLSSTLPGIVQLIADRAALDLDVARLMEALPPLSRTVRYGDVRGTDATALGSVLHGMVVRIAAGLAPACISLDDDSAAAMAVHINDTQAALSLLGADLLAAFHLSLAEVVERELVHSSLQGRATRLLADAGRLANDDVAKRVSRALSRGTPAPDGAAFIEGFLGGSGTVLVHDADLLAMLDGWLATLDSSSFIDTLPLLRRTFGTFETAERRQIGERVRTGQAPAAALGTYMLDPERVAAGLDTIAQLLGAPR</sequence>
<name>A0A6J7EGS3_9ZZZZ</name>
<dbReference type="InterPro" id="IPR050458">
    <property type="entry name" value="LolB"/>
</dbReference>
<accession>A0A6J7EGS3</accession>